<evidence type="ECO:0000256" key="3">
    <source>
        <dbReference type="ARBA" id="ARBA00022481"/>
    </source>
</evidence>
<feature type="compositionally biased region" description="Basic residues" evidence="10">
    <location>
        <begin position="1187"/>
        <end position="1196"/>
    </location>
</feature>
<evidence type="ECO:0000256" key="1">
    <source>
        <dbReference type="ARBA" id="ARBA00004496"/>
    </source>
</evidence>
<evidence type="ECO:0000256" key="4">
    <source>
        <dbReference type="ARBA" id="ARBA00022490"/>
    </source>
</evidence>
<dbReference type="FunFam" id="1.10.472.80:FF:000003">
    <property type="entry name" value="Putative TBC1 domain family member 1"/>
    <property type="match status" value="1"/>
</dbReference>
<proteinExistence type="predicted"/>
<comment type="subcellular location">
    <subcellularLocation>
        <location evidence="1">Cytoplasm</location>
    </subcellularLocation>
</comment>
<dbReference type="FunFam" id="1.10.8.270:FF:000001">
    <property type="entry name" value="TBC1 domain family member 1"/>
    <property type="match status" value="1"/>
</dbReference>
<feature type="compositionally biased region" description="Polar residues" evidence="10">
    <location>
        <begin position="1474"/>
        <end position="1489"/>
    </location>
</feature>
<dbReference type="SUPFAM" id="SSF47923">
    <property type="entry name" value="Ypt/Rab-GAP domain of gyp1p"/>
    <property type="match status" value="2"/>
</dbReference>
<evidence type="ECO:0000259" key="12">
    <source>
        <dbReference type="PROSITE" id="PS50086"/>
    </source>
</evidence>
<feature type="region of interest" description="Disordered" evidence="10">
    <location>
        <begin position="142"/>
        <end position="163"/>
    </location>
</feature>
<dbReference type="InterPro" id="IPR000195">
    <property type="entry name" value="Rab-GAP-TBC_dom"/>
</dbReference>
<dbReference type="GeneID" id="106056802"/>
<dbReference type="InterPro" id="IPR021785">
    <property type="entry name" value="DUF3350"/>
</dbReference>
<feature type="region of interest" description="Disordered" evidence="10">
    <location>
        <begin position="1180"/>
        <end position="1209"/>
    </location>
</feature>
<feature type="region of interest" description="Disordered" evidence="10">
    <location>
        <begin position="216"/>
        <end position="239"/>
    </location>
</feature>
<dbReference type="Gene3D" id="1.10.472.80">
    <property type="entry name" value="Ypt/Rab-GAP domain of gyp1p, domain 3"/>
    <property type="match status" value="1"/>
</dbReference>
<feature type="region of interest" description="Disordered" evidence="10">
    <location>
        <begin position="1393"/>
        <end position="1489"/>
    </location>
</feature>
<dbReference type="InterPro" id="IPR006020">
    <property type="entry name" value="PTB/PI_dom"/>
</dbReference>
<evidence type="ECO:0000313" key="15">
    <source>
        <dbReference type="RefSeq" id="XP_055893097.1"/>
    </source>
</evidence>
<feature type="compositionally biased region" description="Basic and acidic residues" evidence="10">
    <location>
        <begin position="716"/>
        <end position="725"/>
    </location>
</feature>
<dbReference type="InterPro" id="IPR011993">
    <property type="entry name" value="PH-like_dom_sf"/>
</dbReference>
<keyword evidence="5" id="KW-0597">Phosphoprotein</keyword>
<dbReference type="OMA" id="QQMRDPA"/>
<evidence type="ECO:0000256" key="5">
    <source>
        <dbReference type="ARBA" id="ARBA00022553"/>
    </source>
</evidence>
<evidence type="ECO:0000256" key="6">
    <source>
        <dbReference type="ARBA" id="ARBA00022737"/>
    </source>
</evidence>
<dbReference type="Pfam" id="PF11830">
    <property type="entry name" value="DUF3350"/>
    <property type="match status" value="1"/>
</dbReference>
<dbReference type="InterPro" id="IPR050302">
    <property type="entry name" value="Rab_GAP_TBC_domain"/>
</dbReference>
<feature type="region of interest" description="Disordered" evidence="10">
    <location>
        <begin position="641"/>
        <end position="768"/>
    </location>
</feature>
<evidence type="ECO:0000313" key="14">
    <source>
        <dbReference type="RefSeq" id="XP_055893096.1"/>
    </source>
</evidence>
<keyword evidence="3" id="KW-0488">Methylation</keyword>
<feature type="domain" description="PID" evidence="11">
    <location>
        <begin position="416"/>
        <end position="496"/>
    </location>
</feature>
<dbReference type="SUPFAM" id="SSF50729">
    <property type="entry name" value="PH domain-like"/>
    <property type="match status" value="2"/>
</dbReference>
<gene>
    <name evidence="14 15" type="primary">LOC106056802</name>
</gene>
<protein>
    <recommendedName>
        <fullName evidence="8">TBC1 domain family member 4</fullName>
    </recommendedName>
    <alternativeName>
        <fullName evidence="9">Akt substrate of 160 kDa</fullName>
    </alternativeName>
</protein>
<keyword evidence="7" id="KW-0007">Acetylation</keyword>
<dbReference type="PANTHER" id="PTHR47219:SF16">
    <property type="entry name" value="GTPASE ACTIVATING PROTEIN"/>
    <property type="match status" value="1"/>
</dbReference>
<dbReference type="CDD" id="cd00934">
    <property type="entry name" value="PTB"/>
    <property type="match status" value="1"/>
</dbReference>
<keyword evidence="4" id="KW-0963">Cytoplasm</keyword>
<feature type="domain" description="Rab-GAP TBC" evidence="12">
    <location>
        <begin position="909"/>
        <end position="1102"/>
    </location>
</feature>
<dbReference type="FunFam" id="1.10.10.2750:FF:000002">
    <property type="entry name" value="TBC1 domain family member 4"/>
    <property type="match status" value="1"/>
</dbReference>
<dbReference type="InterPro" id="IPR035969">
    <property type="entry name" value="Rab-GAP_TBC_sf"/>
</dbReference>
<evidence type="ECO:0000256" key="10">
    <source>
        <dbReference type="SAM" id="MobiDB-lite"/>
    </source>
</evidence>
<dbReference type="SMART" id="SM00462">
    <property type="entry name" value="PTB"/>
    <property type="match status" value="2"/>
</dbReference>
<dbReference type="PROSITE" id="PS01179">
    <property type="entry name" value="PID"/>
    <property type="match status" value="2"/>
</dbReference>
<dbReference type="Pfam" id="PF00566">
    <property type="entry name" value="RabGAP-TBC"/>
    <property type="match status" value="1"/>
</dbReference>
<dbReference type="GO" id="GO:0005737">
    <property type="term" value="C:cytoplasm"/>
    <property type="evidence" value="ECO:0007669"/>
    <property type="project" value="UniProtKB-SubCell"/>
</dbReference>
<dbReference type="OrthoDB" id="295078at2759"/>
<dbReference type="RefSeq" id="XP_055893097.1">
    <property type="nucleotide sequence ID" value="XM_056037122.1"/>
</dbReference>
<dbReference type="SMART" id="SM00164">
    <property type="entry name" value="TBC"/>
    <property type="match status" value="1"/>
</dbReference>
<dbReference type="Gene3D" id="2.30.29.30">
    <property type="entry name" value="Pleckstrin-homology domain (PH domain)/Phosphotyrosine-binding domain (PTB)"/>
    <property type="match status" value="2"/>
</dbReference>
<keyword evidence="2" id="KW-0343">GTPase activation</keyword>
<evidence type="ECO:0000256" key="2">
    <source>
        <dbReference type="ARBA" id="ARBA00022468"/>
    </source>
</evidence>
<feature type="compositionally biased region" description="Polar residues" evidence="10">
    <location>
        <begin position="1394"/>
        <end position="1408"/>
    </location>
</feature>
<sequence length="1489" mass="167580">MADKMTTKEMADAVKTPHRFQAFYLGSMPMDRLYSQTMQPWVMAEVRRKRQGIKDVTLEVSGDIFRVINAKQEENAILLEHNVKGITRFAKLHQDPLCFAYLTRYQLNADFECHVFLAKSEELIPKIFNAIRVATKDATVIKPTDTPPAGGGAQAEPGFDWEGGEQSRSLFEVKYMGRAKVASKRVTAEYIDCLAEKMIAREEDLLMKRLEEREEKIKQEEQKRSRHASDTSSQSLPDSLESDVFVDNQLAQQKSALHVTSAKSENTLSSQAAVKKGASSVEPVSISPSSQMLNSINENPQFLKTASTSDSDSSRENLNSSFEHSLLPVSLSSSPRLLHTTSIASDPLGVIPTVVETVKPEPTSASPLKSDLLRRRHSSHREEGNIYYVSERFRRASGDSADSISITYEPSRVMVLQISHQDISLISLDKKVSILECKFQDISSISQGKIKQDMFGVVARDGSVFICYILKCLSDSVVTEIMSTLQTAFTVAYSKKSAAATCNNNNAAGAASSTTQVCTMCPLHQLHRISQELSSMSPQTGYDYLVKKMKNLMDKDYNDIFHQLEAEETESLEESIEVLMIGLRQLCERKQKEHTHISAEGHKQASTEINLLEEKTKLFEGFRSKARKSLTTSFETLLRGKKKEDAKDGMRQRSWTTDSEASWASKDSSAPSTPDISPMPSPMSKEFQHDFPSPPTSPGIRRRSATLDSLGSVSRPEGRRRDVNHNKTHSPMKTSFLLATNTPQHSDSTSSSVVNSPMDDHTLLASNRRPSSSWRKAIFNRVCTPQHSLEYGDSLDGKLHNTVEIRGMWKKAILETLLLIRMEKENHDIREYFVFYGSLSVVVFRARQEEGGANVCRKLDYQELTPCLKEITFVWEQMLTLHEEQEGSEPAEDGKTVPLVKLLDYVKKGVPRNLRGQIWLFLMQQRQMSSAVPDSTCDPCDYDDLLKQLTTHQHAILIDLGRTFPCHPYFAKALGPGQLELFNLLKAYSLLDPEVGYCQGLSFIVGMLLMHMEEISAFHVLKYMMYHLGLRKQFRPNMTALQIKLYQLTRLLHDHYKDVYDHFETHEISPTLYAAPWFLTLFASQFPLGFVSRVFDMIFVQGIDCLFKVALMLIGNHRALILQCDSFESVVDFLKTTLPEMVQVQMERIINQAFELDITKELQAYEVEYHVLSEEMTYSPHNDHLHPSHHSKHYHSKPLSPPSSSRLVDRRRSSIDIEMIYCMEQQNRMLKNQNMDLLEKLQHAQSQQRSSEHSVHVHQIETEKLKSHIRTLELERGALLQAVAKLKKIIPRDALLQLNLALPPMPDCHSPLPPSKPALLQASTQVSERDFSSDFSDLTERTDVCFSLSNSSTFSDSSNAKSNCESPLCATTTSDDSLILPLASATLSLEHCTADSTKPSSPVQNTSPCADGDPSRTLTRTPPRITLPMPHLHLSTAASTEAYPSRSISNKPGSIPNSTPLTPEERRRTVKVVVQQSPTNCQDKPSSGR</sequence>
<evidence type="ECO:0000259" key="11">
    <source>
        <dbReference type="PROSITE" id="PS01179"/>
    </source>
</evidence>
<feature type="compositionally biased region" description="Polar residues" evidence="10">
    <location>
        <begin position="1446"/>
        <end position="1461"/>
    </location>
</feature>
<organism evidence="13 14">
    <name type="scientific">Biomphalaria glabrata</name>
    <name type="common">Bloodfluke planorb</name>
    <name type="synonym">Freshwater snail</name>
    <dbReference type="NCBI Taxonomy" id="6526"/>
    <lineage>
        <taxon>Eukaryota</taxon>
        <taxon>Metazoa</taxon>
        <taxon>Spiralia</taxon>
        <taxon>Lophotrochozoa</taxon>
        <taxon>Mollusca</taxon>
        <taxon>Gastropoda</taxon>
        <taxon>Heterobranchia</taxon>
        <taxon>Euthyneura</taxon>
        <taxon>Panpulmonata</taxon>
        <taxon>Hygrophila</taxon>
        <taxon>Lymnaeoidea</taxon>
        <taxon>Planorbidae</taxon>
        <taxon>Biomphalaria</taxon>
    </lineage>
</organism>
<reference evidence="14 15" key="1">
    <citation type="submission" date="2025-04" db="UniProtKB">
        <authorList>
            <consortium name="RefSeq"/>
        </authorList>
    </citation>
    <scope>IDENTIFICATION</scope>
</reference>
<dbReference type="RefSeq" id="XP_055893096.1">
    <property type="nucleotide sequence ID" value="XM_056037121.1"/>
</dbReference>
<evidence type="ECO:0000256" key="9">
    <source>
        <dbReference type="ARBA" id="ARBA00081861"/>
    </source>
</evidence>
<evidence type="ECO:0000256" key="7">
    <source>
        <dbReference type="ARBA" id="ARBA00022990"/>
    </source>
</evidence>
<feature type="domain" description="PID" evidence="11">
    <location>
        <begin position="20"/>
        <end position="118"/>
    </location>
</feature>
<feature type="compositionally biased region" description="Basic and acidic residues" evidence="10">
    <location>
        <begin position="642"/>
        <end position="651"/>
    </location>
</feature>
<feature type="compositionally biased region" description="Low complexity" evidence="10">
    <location>
        <begin position="1415"/>
        <end position="1428"/>
    </location>
</feature>
<keyword evidence="6" id="KW-0677">Repeat</keyword>
<dbReference type="Proteomes" id="UP001165740">
    <property type="component" value="Chromosome 8"/>
</dbReference>
<dbReference type="Gene3D" id="1.10.10.2750">
    <property type="match status" value="1"/>
</dbReference>
<keyword evidence="13" id="KW-1185">Reference proteome</keyword>
<dbReference type="Pfam" id="PF00640">
    <property type="entry name" value="PID"/>
    <property type="match status" value="1"/>
</dbReference>
<feature type="compositionally biased region" description="Low complexity" evidence="10">
    <location>
        <begin position="746"/>
        <end position="756"/>
    </location>
</feature>
<dbReference type="PANTHER" id="PTHR47219">
    <property type="entry name" value="RAB GTPASE-ACTIVATING PROTEIN 1-LIKE"/>
    <property type="match status" value="1"/>
</dbReference>
<accession>A0A9W3B0V4</accession>
<feature type="compositionally biased region" description="Basic and acidic residues" evidence="10">
    <location>
        <begin position="216"/>
        <end position="229"/>
    </location>
</feature>
<dbReference type="PROSITE" id="PS50086">
    <property type="entry name" value="TBC_RABGAP"/>
    <property type="match status" value="1"/>
</dbReference>
<name>A0A9W3B0V4_BIOGL</name>
<feature type="compositionally biased region" description="Polar residues" evidence="10">
    <location>
        <begin position="729"/>
        <end position="745"/>
    </location>
</feature>
<dbReference type="GO" id="GO:0032869">
    <property type="term" value="P:cellular response to insulin stimulus"/>
    <property type="evidence" value="ECO:0007669"/>
    <property type="project" value="UniProtKB-ARBA"/>
</dbReference>
<feature type="compositionally biased region" description="Polar residues" evidence="10">
    <location>
        <begin position="653"/>
        <end position="675"/>
    </location>
</feature>
<dbReference type="Gene3D" id="1.10.8.270">
    <property type="entry name" value="putative rabgap domain of human tbc1 domain family member 14 like domains"/>
    <property type="match status" value="1"/>
</dbReference>
<evidence type="ECO:0000256" key="8">
    <source>
        <dbReference type="ARBA" id="ARBA00072013"/>
    </source>
</evidence>
<evidence type="ECO:0000313" key="13">
    <source>
        <dbReference type="Proteomes" id="UP001165740"/>
    </source>
</evidence>
<dbReference type="GO" id="GO:0005096">
    <property type="term" value="F:GTPase activator activity"/>
    <property type="evidence" value="ECO:0007669"/>
    <property type="project" value="UniProtKB-KW"/>
</dbReference>